<proteinExistence type="predicted"/>
<dbReference type="EMBL" id="CP062806">
    <property type="protein sequence ID" value="QOT82087.1"/>
    <property type="molecule type" value="Genomic_DNA"/>
</dbReference>
<protein>
    <submittedName>
        <fullName evidence="1">Uncharacterized protein</fullName>
    </submittedName>
</protein>
<keyword evidence="1" id="KW-0614">Plasmid</keyword>
<gene>
    <name evidence="1" type="ORF">F7R26_038040</name>
</gene>
<evidence type="ECO:0000313" key="2">
    <source>
        <dbReference type="Proteomes" id="UP000397656"/>
    </source>
</evidence>
<dbReference type="GeneID" id="98406775"/>
<accession>A0A643FJ10</accession>
<organism evidence="1 2">
    <name type="scientific">Cupriavidus basilensis</name>
    <dbReference type="NCBI Taxonomy" id="68895"/>
    <lineage>
        <taxon>Bacteria</taxon>
        <taxon>Pseudomonadati</taxon>
        <taxon>Pseudomonadota</taxon>
        <taxon>Betaproteobacteria</taxon>
        <taxon>Burkholderiales</taxon>
        <taxon>Burkholderiaceae</taxon>
        <taxon>Cupriavidus</taxon>
    </lineage>
</organism>
<reference evidence="1 2" key="1">
    <citation type="submission" date="2020-10" db="EMBL/GenBank/DDBJ databases">
        <title>Complete genome sequence of Cupriavidus basilensis CCUG 49340T.</title>
        <authorList>
            <person name="Salva-Serra F."/>
            <person name="Donoso R.A."/>
            <person name="Cho K.H."/>
            <person name="Yoo J.A."/>
            <person name="Lee K."/>
            <person name="Yoon S.-H."/>
            <person name="Perez-Pantoja D."/>
            <person name="Moore E.R.B."/>
        </authorList>
    </citation>
    <scope>NUCLEOTIDE SEQUENCE [LARGE SCALE GENOMIC DNA]</scope>
    <source>
        <strain evidence="2">CCUG 49340</strain>
        <plasmid evidence="1 2">pRK1-2</plasmid>
    </source>
</reference>
<geneLocation type="plasmid" evidence="1 2">
    <name>pRK1-2</name>
</geneLocation>
<dbReference type="Proteomes" id="UP000397656">
    <property type="component" value="Plasmid pRK1-2"/>
</dbReference>
<sequence length="80" mass="8579">MSLQISSAPLDAASKAILVKLVSNGWNKAGVQYVTDENVVSAAEFAYLLKHGAVELRTENGVMFAPILNRYAKPAFGPEV</sequence>
<dbReference type="RefSeq" id="WP_150992788.1">
    <property type="nucleotide sequence ID" value="NZ_CP062806.1"/>
</dbReference>
<dbReference type="AlphaFoldDB" id="A0A643FJ10"/>
<name>A0A643FJ10_9BURK</name>
<evidence type="ECO:0000313" key="1">
    <source>
        <dbReference type="EMBL" id="QOT82087.1"/>
    </source>
</evidence>